<dbReference type="Gene3D" id="3.40.50.1000">
    <property type="entry name" value="HAD superfamily/HAD-like"/>
    <property type="match status" value="1"/>
</dbReference>
<dbReference type="NCBIfam" id="TIGR03376">
    <property type="entry name" value="glycerol3P_DH"/>
    <property type="match status" value="1"/>
</dbReference>
<dbReference type="InterPro" id="IPR036291">
    <property type="entry name" value="NAD(P)-bd_dom_sf"/>
</dbReference>
<accession>A0A250XF89</accession>
<dbReference type="GO" id="GO:0141152">
    <property type="term" value="F:glycerol-3-phosphate dehydrogenase (NAD+) activity"/>
    <property type="evidence" value="ECO:0007669"/>
    <property type="project" value="UniProtKB-UniRule"/>
</dbReference>
<dbReference type="OrthoDB" id="504756at2759"/>
<dbReference type="InterPro" id="IPR036412">
    <property type="entry name" value="HAD-like_sf"/>
</dbReference>
<evidence type="ECO:0000259" key="7">
    <source>
        <dbReference type="Pfam" id="PF01210"/>
    </source>
</evidence>
<dbReference type="Pfam" id="PF01210">
    <property type="entry name" value="NAD_Gly3P_dh_N"/>
    <property type="match status" value="1"/>
</dbReference>
<dbReference type="Pfam" id="PF07479">
    <property type="entry name" value="NAD_Gly3P_dh_C"/>
    <property type="match status" value="1"/>
</dbReference>
<dbReference type="GO" id="GO:0005829">
    <property type="term" value="C:cytosol"/>
    <property type="evidence" value="ECO:0007669"/>
    <property type="project" value="TreeGrafter"/>
</dbReference>
<dbReference type="GO" id="GO:0042803">
    <property type="term" value="F:protein homodimerization activity"/>
    <property type="evidence" value="ECO:0007669"/>
    <property type="project" value="InterPro"/>
</dbReference>
<dbReference type="EMBL" id="BEGY01000069">
    <property type="protein sequence ID" value="GAX81696.1"/>
    <property type="molecule type" value="Genomic_DNA"/>
</dbReference>
<reference evidence="9 10" key="1">
    <citation type="submission" date="2017-08" db="EMBL/GenBank/DDBJ databases">
        <title>Acidophilic green algal genome provides insights into adaptation to an acidic environment.</title>
        <authorList>
            <person name="Hirooka S."/>
            <person name="Hirose Y."/>
            <person name="Kanesaki Y."/>
            <person name="Higuchi S."/>
            <person name="Fujiwara T."/>
            <person name="Onuma R."/>
            <person name="Era A."/>
            <person name="Ohbayashi R."/>
            <person name="Uzuka A."/>
            <person name="Nozaki H."/>
            <person name="Yoshikawa H."/>
            <person name="Miyagishima S.Y."/>
        </authorList>
    </citation>
    <scope>NUCLEOTIDE SEQUENCE [LARGE SCALE GENOMIC DNA]</scope>
    <source>
        <strain evidence="9 10">NIES-2499</strain>
    </source>
</reference>
<dbReference type="InterPro" id="IPR017751">
    <property type="entry name" value="G3P_DH_NAD-dep_euk"/>
</dbReference>
<feature type="domain" description="Glycerol-3-phosphate dehydrogenase NAD-dependent C-terminal" evidence="8">
    <location>
        <begin position="477"/>
        <end position="626"/>
    </location>
</feature>
<dbReference type="PANTHER" id="PTHR11728:SF8">
    <property type="entry name" value="GLYCEROL-3-PHOSPHATE DEHYDROGENASE [NAD(+)]-RELATED"/>
    <property type="match status" value="1"/>
</dbReference>
<dbReference type="Gene3D" id="1.10.150.210">
    <property type="entry name" value="Phosphoserine phosphatase, domain 2"/>
    <property type="match status" value="1"/>
</dbReference>
<comment type="catalytic activity">
    <reaction evidence="4 6">
        <text>sn-glycerol 3-phosphate + NAD(+) = dihydroxyacetone phosphate + NADH + H(+)</text>
        <dbReference type="Rhea" id="RHEA:11092"/>
        <dbReference type="ChEBI" id="CHEBI:15378"/>
        <dbReference type="ChEBI" id="CHEBI:57540"/>
        <dbReference type="ChEBI" id="CHEBI:57597"/>
        <dbReference type="ChEBI" id="CHEBI:57642"/>
        <dbReference type="ChEBI" id="CHEBI:57945"/>
        <dbReference type="EC" id="1.1.1.8"/>
    </reaction>
</comment>
<keyword evidence="2 5" id="KW-0560">Oxidoreductase</keyword>
<dbReference type="GO" id="GO:0005975">
    <property type="term" value="P:carbohydrate metabolic process"/>
    <property type="evidence" value="ECO:0007669"/>
    <property type="project" value="InterPro"/>
</dbReference>
<dbReference type="Gene3D" id="1.10.1040.10">
    <property type="entry name" value="N-(1-d-carboxylethyl)-l-norvaline Dehydrogenase, domain 2"/>
    <property type="match status" value="1"/>
</dbReference>
<evidence type="ECO:0000313" key="9">
    <source>
        <dbReference type="EMBL" id="GAX81696.1"/>
    </source>
</evidence>
<evidence type="ECO:0000256" key="6">
    <source>
        <dbReference type="RuleBase" id="RU361243"/>
    </source>
</evidence>
<dbReference type="STRING" id="1157962.A0A250XF89"/>
<dbReference type="GO" id="GO:0046168">
    <property type="term" value="P:glycerol-3-phosphate catabolic process"/>
    <property type="evidence" value="ECO:0007669"/>
    <property type="project" value="UniProtKB-UniRule"/>
</dbReference>
<dbReference type="PRINTS" id="PR00077">
    <property type="entry name" value="GPDHDRGNASE"/>
</dbReference>
<dbReference type="CDD" id="cd04309">
    <property type="entry name" value="HAD_PSP_eu"/>
    <property type="match status" value="1"/>
</dbReference>
<proteinExistence type="inferred from homology"/>
<dbReference type="SUPFAM" id="SSF48179">
    <property type="entry name" value="6-phosphogluconate dehydrogenase C-terminal domain-like"/>
    <property type="match status" value="1"/>
</dbReference>
<comment type="caution">
    <text evidence="9">The sequence shown here is derived from an EMBL/GenBank/DDBJ whole genome shotgun (WGS) entry which is preliminary data.</text>
</comment>
<dbReference type="InterPro" id="IPR013328">
    <property type="entry name" value="6PGD_dom2"/>
</dbReference>
<evidence type="ECO:0000259" key="8">
    <source>
        <dbReference type="Pfam" id="PF07479"/>
    </source>
</evidence>
<dbReference type="SUPFAM" id="SSF56784">
    <property type="entry name" value="HAD-like"/>
    <property type="match status" value="1"/>
</dbReference>
<dbReference type="PANTHER" id="PTHR11728">
    <property type="entry name" value="GLYCEROL-3-PHOSPHATE DEHYDROGENASE"/>
    <property type="match status" value="1"/>
</dbReference>
<evidence type="ECO:0000256" key="3">
    <source>
        <dbReference type="ARBA" id="ARBA00023027"/>
    </source>
</evidence>
<dbReference type="PROSITE" id="PS00957">
    <property type="entry name" value="NAD_G3PDH"/>
    <property type="match status" value="1"/>
</dbReference>
<dbReference type="InterPro" id="IPR023214">
    <property type="entry name" value="HAD_sf"/>
</dbReference>
<dbReference type="Pfam" id="PF12710">
    <property type="entry name" value="HAD"/>
    <property type="match status" value="1"/>
</dbReference>
<dbReference type="GO" id="GO:0051287">
    <property type="term" value="F:NAD binding"/>
    <property type="evidence" value="ECO:0007669"/>
    <property type="project" value="UniProtKB-UniRule"/>
</dbReference>
<name>A0A250XF89_9CHLO</name>
<evidence type="ECO:0000256" key="2">
    <source>
        <dbReference type="ARBA" id="ARBA00023002"/>
    </source>
</evidence>
<dbReference type="InterPro" id="IPR011128">
    <property type="entry name" value="G3P_DH_NAD-dep_N"/>
</dbReference>
<protein>
    <recommendedName>
        <fullName evidence="6">Glycerol-3-phosphate dehydrogenase [NAD(+)]</fullName>
        <ecNumber evidence="6">1.1.1.8</ecNumber>
    </recommendedName>
</protein>
<gene>
    <name evidence="9" type="ORF">CEUSTIGMA_g9124.t1</name>
</gene>
<dbReference type="InterPro" id="IPR006109">
    <property type="entry name" value="G3P_DH_NAD-dep_C"/>
</dbReference>
<dbReference type="Proteomes" id="UP000232323">
    <property type="component" value="Unassembled WGS sequence"/>
</dbReference>
<dbReference type="InterPro" id="IPR006168">
    <property type="entry name" value="G3P_DH_NAD-dep"/>
</dbReference>
<dbReference type="FunFam" id="1.10.1040.10:FF:000004">
    <property type="entry name" value="Glycerol-3-phosphate dehydrogenase [NAD(+)]"/>
    <property type="match status" value="1"/>
</dbReference>
<dbReference type="AlphaFoldDB" id="A0A250XF89"/>
<organism evidence="9 10">
    <name type="scientific">Chlamydomonas eustigma</name>
    <dbReference type="NCBI Taxonomy" id="1157962"/>
    <lineage>
        <taxon>Eukaryota</taxon>
        <taxon>Viridiplantae</taxon>
        <taxon>Chlorophyta</taxon>
        <taxon>core chlorophytes</taxon>
        <taxon>Chlorophyceae</taxon>
        <taxon>CS clade</taxon>
        <taxon>Chlamydomonadales</taxon>
        <taxon>Chlamydomonadaceae</taxon>
        <taxon>Chlamydomonas</taxon>
    </lineage>
</organism>
<keyword evidence="3 5" id="KW-0520">NAD</keyword>
<comment type="similarity">
    <text evidence="1 5">Belongs to the NAD-dependent glycerol-3-phosphate dehydrogenase family.</text>
</comment>
<sequence>MLSIRCGIQMKIAGSNAMKRNLYPGRGRSIVMNGLAGFNGNGTPQSNFRPSKQVLDMWQRAEAVCFDIDCTITVNDSLDLLAEHMGVGEQVAELTSKAMDGSMNLESSLEERLKIINCKPVDIKSFLEKHPPESRFAQGIQSLISSLQSRGVTIYLITGGFRELALPIADKLNIPRENVFANRMLWQWDDETLEPSRLVGFDMSEPTARNQGKPQAIAQIREKNSYNSVVMIGDGITDLEAVQVSGGADLFIGFGGVEKRPKVQAEADWFVTDYADLEAAFLQSMQVAVIGSGSFAFAAARMVAQNAKESSASMFRDKVKIWVRPGSEFEGQSMIDIINEKHENPKYLPGIPLPENLEAFSDLDQVIEGADILVICTPHQYIRGILKQISGKVKSSTIAISLVKGLRVRADGPQLISQLVRRSLGTDCSVLMGANIADELAKEEFGEAVIGYDNIDNARILKKLFQRPYFRVNLIPDAAGAEMCGTLKNVVAIAAGLVEGLGYGANSKAAIMRQGLSEMMKFSIRLYPGIREETFLESCGVADLVATCYGGRNRMVAMEYAKRWLVGQPESFDALEAALLNGQKLQGVMTSEEVQEILATRGWERDFPLFTTINRIINYQLDPSFVVKYEEGAQRPVLAKQLAANTYSWFPPPMPTEPITPVTQEPVPVPRRAPFDIFSMFK</sequence>
<dbReference type="NCBIfam" id="TIGR01488">
    <property type="entry name" value="HAD-SF-IB"/>
    <property type="match status" value="1"/>
</dbReference>
<dbReference type="Gene3D" id="3.40.50.720">
    <property type="entry name" value="NAD(P)-binding Rossmann-like Domain"/>
    <property type="match status" value="1"/>
</dbReference>
<keyword evidence="10" id="KW-1185">Reference proteome</keyword>
<evidence type="ECO:0000256" key="4">
    <source>
        <dbReference type="ARBA" id="ARBA00048683"/>
    </source>
</evidence>
<dbReference type="InterPro" id="IPR008927">
    <property type="entry name" value="6-PGluconate_DH-like_C_sf"/>
</dbReference>
<dbReference type="EC" id="1.1.1.8" evidence="6"/>
<evidence type="ECO:0000313" key="10">
    <source>
        <dbReference type="Proteomes" id="UP000232323"/>
    </source>
</evidence>
<dbReference type="SUPFAM" id="SSF51735">
    <property type="entry name" value="NAD(P)-binding Rossmann-fold domains"/>
    <property type="match status" value="1"/>
</dbReference>
<evidence type="ECO:0000256" key="1">
    <source>
        <dbReference type="ARBA" id="ARBA00011009"/>
    </source>
</evidence>
<feature type="domain" description="Glycerol-3-phosphate dehydrogenase NAD-dependent N-terminal" evidence="7">
    <location>
        <begin position="286"/>
        <end position="456"/>
    </location>
</feature>
<evidence type="ECO:0000256" key="5">
    <source>
        <dbReference type="RuleBase" id="RU000437"/>
    </source>
</evidence>